<protein>
    <recommendedName>
        <fullName evidence="3">Radical SAM protein</fullName>
    </recommendedName>
</protein>
<proteinExistence type="predicted"/>
<evidence type="ECO:0000313" key="2">
    <source>
        <dbReference type="Proteomes" id="UP000231203"/>
    </source>
</evidence>
<dbReference type="SUPFAM" id="SSF102114">
    <property type="entry name" value="Radical SAM enzymes"/>
    <property type="match status" value="1"/>
</dbReference>
<dbReference type="InterPro" id="IPR013785">
    <property type="entry name" value="Aldolase_TIM"/>
</dbReference>
<sequence length="555" mass="64040">MEFETFKRAVDSLDGYEGLISTIGGEPLLHPEYSRFAAYLRRKRGKNKLTVTSRGNAILKDYLHYAKFQRWVEASINAGRGYLLFTSIPKHYYKYFEDVQETVSDLWLNDHTAISMHQPILISRKDLGISDEEFVKLRDNCWLQNFWSGTITPKGCFFCEIAGTLDMLFDGPGGKPIEPGWWKKDISEFSDQFHWCDICGMALQTFSRNANEGIDDVSASNYEKLRKMNSPKFVKKKVNLVTSKPLYDNRLGKDMASVMGNYQPDNDVRVGDVKRNMQPERILRVESLGLPFVKAAQNCAEREWLMFTEHNANLPPNFEELICSRYLNPGYLFHCKFGAGEAVLLSPIAHAAKRLGFDGLRDCSTIDKLVTGWGAKVHVLESGFEELPDFDIAYFRNKVFDNYNNDSDFKTRLRQRLREKNIKPKANLLVMHSAFVFHTLSIVRLLQNMGHNVYVIGSEKFKEYFTDWVKHERISYFSNSHFDFACQSELREEIKCHNKFDGAIVPFSFGPSTVKFIDDYTDTLRTAEDVGGRILGIINIRRQFIEPEYDIWGKT</sequence>
<dbReference type="AlphaFoldDB" id="A0A2G6MRE3"/>
<evidence type="ECO:0008006" key="3">
    <source>
        <dbReference type="Google" id="ProtNLM"/>
    </source>
</evidence>
<gene>
    <name evidence="1" type="ORF">CSA25_04165</name>
</gene>
<dbReference type="Proteomes" id="UP000231203">
    <property type="component" value="Unassembled WGS sequence"/>
</dbReference>
<dbReference type="EMBL" id="PDTI01000035">
    <property type="protein sequence ID" value="PIE62663.1"/>
    <property type="molecule type" value="Genomic_DNA"/>
</dbReference>
<dbReference type="InterPro" id="IPR058240">
    <property type="entry name" value="rSAM_sf"/>
</dbReference>
<reference evidence="1 2" key="1">
    <citation type="submission" date="2017-10" db="EMBL/GenBank/DDBJ databases">
        <title>Novel microbial diversity and functional potential in the marine mammal oral microbiome.</title>
        <authorList>
            <person name="Dudek N.K."/>
            <person name="Sun C.L."/>
            <person name="Burstein D."/>
            <person name="Kantor R.S."/>
            <person name="Aliaga Goltsman D.S."/>
            <person name="Bik E.M."/>
            <person name="Thomas B.C."/>
            <person name="Banfield J.F."/>
            <person name="Relman D.A."/>
        </authorList>
    </citation>
    <scope>NUCLEOTIDE SEQUENCE [LARGE SCALE GENOMIC DNA]</scope>
    <source>
        <strain evidence="1">DOLJORAL78_47_202</strain>
    </source>
</reference>
<accession>A0A2G6MRE3</accession>
<comment type="caution">
    <text evidence="1">The sequence shown here is derived from an EMBL/GenBank/DDBJ whole genome shotgun (WGS) entry which is preliminary data.</text>
</comment>
<name>A0A2G6MRE3_9BACT</name>
<organism evidence="1 2">
    <name type="scientific">Desulfobacter postgatei</name>
    <dbReference type="NCBI Taxonomy" id="2293"/>
    <lineage>
        <taxon>Bacteria</taxon>
        <taxon>Pseudomonadati</taxon>
        <taxon>Thermodesulfobacteriota</taxon>
        <taxon>Desulfobacteria</taxon>
        <taxon>Desulfobacterales</taxon>
        <taxon>Desulfobacteraceae</taxon>
        <taxon>Desulfobacter</taxon>
    </lineage>
</organism>
<dbReference type="Gene3D" id="3.20.20.70">
    <property type="entry name" value="Aldolase class I"/>
    <property type="match status" value="1"/>
</dbReference>
<evidence type="ECO:0000313" key="1">
    <source>
        <dbReference type="EMBL" id="PIE62663.1"/>
    </source>
</evidence>